<reference evidence="2" key="1">
    <citation type="submission" date="2016-11" db="UniProtKB">
        <authorList>
            <consortium name="WormBaseParasite"/>
        </authorList>
    </citation>
    <scope>IDENTIFICATION</scope>
    <source>
        <strain evidence="2">KR3021</strain>
    </source>
</reference>
<evidence type="ECO:0000313" key="2">
    <source>
        <dbReference type="WBParaSite" id="RSKR_0000119600.1"/>
    </source>
</evidence>
<protein>
    <submittedName>
        <fullName evidence="2">Uncharacterized protein</fullName>
    </submittedName>
</protein>
<dbReference type="WBParaSite" id="RSKR_0000119600.1">
    <property type="protein sequence ID" value="RSKR_0000119600.1"/>
    <property type="gene ID" value="RSKR_0000119600"/>
</dbReference>
<organism evidence="1 2">
    <name type="scientific">Rhabditophanes sp. KR3021</name>
    <dbReference type="NCBI Taxonomy" id="114890"/>
    <lineage>
        <taxon>Eukaryota</taxon>
        <taxon>Metazoa</taxon>
        <taxon>Ecdysozoa</taxon>
        <taxon>Nematoda</taxon>
        <taxon>Chromadorea</taxon>
        <taxon>Rhabditida</taxon>
        <taxon>Tylenchina</taxon>
        <taxon>Panagrolaimomorpha</taxon>
        <taxon>Strongyloidoidea</taxon>
        <taxon>Alloionematidae</taxon>
        <taxon>Rhabditophanes</taxon>
    </lineage>
</organism>
<dbReference type="Proteomes" id="UP000095286">
    <property type="component" value="Unplaced"/>
</dbReference>
<sequence length="130" mass="14282">MSPTFNLNTYHFNERIFYAENIADINVHVTLFLLIGIILFCLGMCIGCWCVFGAQDVQADDITSENSGRCPTKSTRTSTTAGQTVKSTATTKKQMIPTELASNDCSYHEGSTLEYINNTSVNLNVGGKKK</sequence>
<name>A0AC35TJ72_9BILA</name>
<accession>A0AC35TJ72</accession>
<evidence type="ECO:0000313" key="1">
    <source>
        <dbReference type="Proteomes" id="UP000095286"/>
    </source>
</evidence>
<proteinExistence type="predicted"/>